<dbReference type="AlphaFoldDB" id="A0A4Q7N430"/>
<dbReference type="InterPro" id="IPR036938">
    <property type="entry name" value="PAP2/HPO_sf"/>
</dbReference>
<comment type="caution">
    <text evidence="2">The sequence shown here is derived from an EMBL/GenBank/DDBJ whole genome shotgun (WGS) entry which is preliminary data.</text>
</comment>
<dbReference type="Proteomes" id="UP000293874">
    <property type="component" value="Unassembled WGS sequence"/>
</dbReference>
<dbReference type="PANTHER" id="PTHR14969">
    <property type="entry name" value="SPHINGOSINE-1-PHOSPHATE PHOSPHOHYDROLASE"/>
    <property type="match status" value="1"/>
</dbReference>
<dbReference type="SUPFAM" id="SSF48317">
    <property type="entry name" value="Acid phosphatase/Vanadium-dependent haloperoxidase"/>
    <property type="match status" value="1"/>
</dbReference>
<dbReference type="CDD" id="cd03394">
    <property type="entry name" value="PAP2_like_5"/>
    <property type="match status" value="1"/>
</dbReference>
<reference evidence="2 3" key="1">
    <citation type="submission" date="2019-02" db="EMBL/GenBank/DDBJ databases">
        <title>Genomic Encyclopedia of Type Strains, Phase IV (KMG-IV): sequencing the most valuable type-strain genomes for metagenomic binning, comparative biology and taxonomic classification.</title>
        <authorList>
            <person name="Goeker M."/>
        </authorList>
    </citation>
    <scope>NUCLEOTIDE SEQUENCE [LARGE SCALE GENOMIC DNA]</scope>
    <source>
        <strain evidence="2 3">DSM 18116</strain>
    </source>
</reference>
<sequence length="454" mass="50718">MLKTIATAILTFCTAYLFGQQDLPDTLPAPKKDFWHSKTVNISLAPAGFFAASALTWNQRGEVRKFRNRYIPTFRHHYDDYLQYLPAVTVFGLNAAGVKGKHTVKRAFVSYAFSAVIMGSIVNTIKYTAKVERPDGSSNNSFPSGHTANSFMNASFLHKEYGQYRNPLYSVGAYAASTATAIGRQMNNRHWISDVLAGAGIGILSTEVGYLIADQVFKDRGARPILHKDPIPVDGKPSFVEMRIGFAVMTSKDLMKHHSDVYATNGFNLGVEGAWFFHRNIGVGAEFAFTSFPINDNNAGFDDPDIPIISTGHYTQPMGVRYLHAGPFFNYPLPRNWFITGKFLAGTSVGAEGNIMLPLREEFQDIFQAKELPYIRYKPERAFGWSSGLGIMKRIGRNLGLKAYTNYFHSKHDFKFDIIHDVDQNGHVSFSDLATEKISFNHITFGLALTAILW</sequence>
<proteinExistence type="predicted"/>
<evidence type="ECO:0000313" key="3">
    <source>
        <dbReference type="Proteomes" id="UP000293874"/>
    </source>
</evidence>
<feature type="domain" description="Phosphatidic acid phosphatase type 2/haloperoxidase" evidence="1">
    <location>
        <begin position="108"/>
        <end position="210"/>
    </location>
</feature>
<evidence type="ECO:0000259" key="1">
    <source>
        <dbReference type="SMART" id="SM00014"/>
    </source>
</evidence>
<dbReference type="RefSeq" id="WP_130540089.1">
    <property type="nucleotide sequence ID" value="NZ_CP042431.1"/>
</dbReference>
<name>A0A4Q7N430_9BACT</name>
<dbReference type="SMART" id="SM00014">
    <property type="entry name" value="acidPPc"/>
    <property type="match status" value="1"/>
</dbReference>
<keyword evidence="3" id="KW-1185">Reference proteome</keyword>
<gene>
    <name evidence="2" type="ORF">EV199_1619</name>
</gene>
<organism evidence="2 3">
    <name type="scientific">Pseudobacter ginsenosidimutans</name>
    <dbReference type="NCBI Taxonomy" id="661488"/>
    <lineage>
        <taxon>Bacteria</taxon>
        <taxon>Pseudomonadati</taxon>
        <taxon>Bacteroidota</taxon>
        <taxon>Chitinophagia</taxon>
        <taxon>Chitinophagales</taxon>
        <taxon>Chitinophagaceae</taxon>
        <taxon>Pseudobacter</taxon>
    </lineage>
</organism>
<dbReference type="Pfam" id="PF01569">
    <property type="entry name" value="PAP2"/>
    <property type="match status" value="1"/>
</dbReference>
<dbReference type="EMBL" id="SGXA01000001">
    <property type="protein sequence ID" value="RZS75746.1"/>
    <property type="molecule type" value="Genomic_DNA"/>
</dbReference>
<accession>A0A4Q7N430</accession>
<dbReference type="InterPro" id="IPR000326">
    <property type="entry name" value="PAP2/HPO"/>
</dbReference>
<dbReference type="PANTHER" id="PTHR14969:SF13">
    <property type="entry name" value="AT30094P"/>
    <property type="match status" value="1"/>
</dbReference>
<evidence type="ECO:0000313" key="2">
    <source>
        <dbReference type="EMBL" id="RZS75746.1"/>
    </source>
</evidence>
<protein>
    <submittedName>
        <fullName evidence="2">Membrane-associated phospholipid phosphatase</fullName>
    </submittedName>
</protein>
<dbReference type="OrthoDB" id="9773582at2"/>
<dbReference type="Gene3D" id="1.20.144.10">
    <property type="entry name" value="Phosphatidic acid phosphatase type 2/haloperoxidase"/>
    <property type="match status" value="1"/>
</dbReference>